<dbReference type="SUPFAM" id="SSF143437">
    <property type="entry name" value="THUMP domain-like"/>
    <property type="match status" value="1"/>
</dbReference>
<proteinExistence type="predicted"/>
<evidence type="ECO:0000313" key="1">
    <source>
        <dbReference type="EMBL" id="WUR02225.1"/>
    </source>
</evidence>
<reference evidence="1" key="1">
    <citation type="journal article" date="2024" name="BMC Genomics">
        <title>Functional annotation of a divergent genome using sequence and structure-based similarity.</title>
        <authorList>
            <person name="Svedberg D."/>
            <person name="Winiger R.R."/>
            <person name="Berg A."/>
            <person name="Sharma H."/>
            <person name="Tellgren-Roth C."/>
            <person name="Debrunner-Vossbrinck B.A."/>
            <person name="Vossbrinck C.R."/>
            <person name="Barandun J."/>
        </authorList>
    </citation>
    <scope>NUCLEOTIDE SEQUENCE</scope>
    <source>
        <strain evidence="1">Illinois isolate</strain>
    </source>
</reference>
<evidence type="ECO:0000313" key="2">
    <source>
        <dbReference type="Proteomes" id="UP001334084"/>
    </source>
</evidence>
<dbReference type="Proteomes" id="UP001334084">
    <property type="component" value="Chromosome 1"/>
</dbReference>
<keyword evidence="2" id="KW-1185">Reference proteome</keyword>
<protein>
    <submittedName>
        <fullName evidence="1">tRNA acetlytransferase</fullName>
    </submittedName>
</protein>
<name>A0AAX4J8E9_9MICR</name>
<accession>A0AAX4J8E9</accession>
<dbReference type="AlphaFoldDB" id="A0AAX4J8E9"/>
<gene>
    <name evidence="1" type="ORF">VNE69_01164</name>
</gene>
<organism evidence="1 2">
    <name type="scientific">Vairimorpha necatrix</name>
    <dbReference type="NCBI Taxonomy" id="6039"/>
    <lineage>
        <taxon>Eukaryota</taxon>
        <taxon>Fungi</taxon>
        <taxon>Fungi incertae sedis</taxon>
        <taxon>Microsporidia</taxon>
        <taxon>Nosematidae</taxon>
        <taxon>Vairimorpha</taxon>
    </lineage>
</organism>
<dbReference type="KEGG" id="vnx:VNE69_01164"/>
<dbReference type="EMBL" id="CP142726">
    <property type="protein sequence ID" value="WUR02225.1"/>
    <property type="molecule type" value="Genomic_DNA"/>
</dbReference>
<sequence length="191" mass="22104">MTGGFFVSCKNGKEGKAVKELQTALRGSLYPIKGISFCGVSNSTEEQNFINKHLEILFFTLFFDHEGIIYLENTSYKSSTFLINWLLNKKLKFKYIDRILPLNRFTTYNEDSIREDLAKIDRSLTYAIDYKEHFVTHNIKKKIIDLITLTLEGMRVDLKDPNYWIIVSAIDDHVGFTVLPKNVSDDSFVKI</sequence>
<dbReference type="RefSeq" id="XP_065328370.1">
    <property type="nucleotide sequence ID" value="XM_065472298.1"/>
</dbReference>
<dbReference type="Gene3D" id="3.30.2300.10">
    <property type="entry name" value="THUMP superfamily"/>
    <property type="match status" value="1"/>
</dbReference>
<dbReference type="GeneID" id="90540028"/>